<dbReference type="NCBIfam" id="NF041521">
    <property type="entry name" value="HhoA_HhoB_HtrA"/>
    <property type="match status" value="1"/>
</dbReference>
<organism evidence="7">
    <name type="scientific">Leptolyngbya sp. NK1-12</name>
    <dbReference type="NCBI Taxonomy" id="2547451"/>
    <lineage>
        <taxon>Bacteria</taxon>
        <taxon>Bacillati</taxon>
        <taxon>Cyanobacteriota</taxon>
        <taxon>Cyanophyceae</taxon>
        <taxon>Leptolyngbyales</taxon>
        <taxon>Leptolyngbyaceae</taxon>
        <taxon>Leptolyngbya group</taxon>
        <taxon>Leptolyngbya</taxon>
    </lineage>
</organism>
<accession>A0AA97AHG0</accession>
<gene>
    <name evidence="7" type="ORF">HJG54_07480</name>
</gene>
<feature type="domain" description="PDZ" evidence="6">
    <location>
        <begin position="343"/>
        <end position="421"/>
    </location>
</feature>
<name>A0AA97AHG0_9CYAN</name>
<dbReference type="Pfam" id="PF13365">
    <property type="entry name" value="Trypsin_2"/>
    <property type="match status" value="1"/>
</dbReference>
<keyword evidence="3" id="KW-0378">Hydrolase</keyword>
<dbReference type="GO" id="GO:0004252">
    <property type="term" value="F:serine-type endopeptidase activity"/>
    <property type="evidence" value="ECO:0007669"/>
    <property type="project" value="InterPro"/>
</dbReference>
<keyword evidence="5" id="KW-0472">Membrane</keyword>
<sequence>MTIDHHNADNYPQSNQPRSGSKSLSRGFARFARTNLGRSLGLVFVGAGIATAGSYLAWHPNTARSSQTATPVSATAPQTTAAAPTGRVAPLAAATNPNFITNVVKQVGPAVVRIDASRTVSSSRQLPERFNDPFFRDFFGQGFPQESQPSERVEQGIGSGFIVSQDGRIITNSHVVAGADTVEVTLKDGRKLQGQVLGVDPVTDVAVVKIDANNLPTVPLSDSDQIQPGEWAIAIGNPLGLDNTVTVGIISATGRSSGDAGIPDKRVDFIQTDAAINPGNSGGPLLNEQGEVIGMNTAIRADAQGIGFAIPMNTVQRIADQLVTKGKAEHAYLGVQMATLTPEVKRELNNNPNAGFTVSDEQGVLVIRVREGSPAERAGIRSGDVVKRVNGQDVATADDLQNIVEATQVGSTLQIDLKRDGRDQTIAVQAGAYPVEDQQ</sequence>
<reference evidence="7" key="1">
    <citation type="submission" date="2020-05" db="EMBL/GenBank/DDBJ databases">
        <authorList>
            <person name="Zhu T."/>
            <person name="Keshari N."/>
            <person name="Lu X."/>
        </authorList>
    </citation>
    <scope>NUCLEOTIDE SEQUENCE</scope>
    <source>
        <strain evidence="7">NK1-12</strain>
    </source>
</reference>
<comment type="similarity">
    <text evidence="1">Belongs to the peptidase S1C family.</text>
</comment>
<dbReference type="SUPFAM" id="SSF50494">
    <property type="entry name" value="Trypsin-like serine proteases"/>
    <property type="match status" value="1"/>
</dbReference>
<dbReference type="AlphaFoldDB" id="A0AA97AHG0"/>
<dbReference type="InterPro" id="IPR036034">
    <property type="entry name" value="PDZ_sf"/>
</dbReference>
<dbReference type="SMART" id="SM00228">
    <property type="entry name" value="PDZ"/>
    <property type="match status" value="1"/>
</dbReference>
<dbReference type="PANTHER" id="PTHR22939">
    <property type="entry name" value="SERINE PROTEASE FAMILY S1C HTRA-RELATED"/>
    <property type="match status" value="1"/>
</dbReference>
<dbReference type="Pfam" id="PF13180">
    <property type="entry name" value="PDZ_2"/>
    <property type="match status" value="1"/>
</dbReference>
<feature type="compositionally biased region" description="Polar residues" evidence="4">
    <location>
        <begin position="10"/>
        <end position="24"/>
    </location>
</feature>
<dbReference type="RefSeq" id="WP_316434233.1">
    <property type="nucleotide sequence ID" value="NZ_CP053586.1"/>
</dbReference>
<dbReference type="PROSITE" id="PS50106">
    <property type="entry name" value="PDZ"/>
    <property type="match status" value="1"/>
</dbReference>
<dbReference type="InterPro" id="IPR048172">
    <property type="entry name" value="HhoA_HhoB_HtrA-like"/>
</dbReference>
<feature type="transmembrane region" description="Helical" evidence="5">
    <location>
        <begin position="40"/>
        <end position="58"/>
    </location>
</feature>
<dbReference type="Gene3D" id="2.40.10.120">
    <property type="match status" value="1"/>
</dbReference>
<proteinExistence type="inferred from homology"/>
<dbReference type="InterPro" id="IPR009003">
    <property type="entry name" value="Peptidase_S1_PA"/>
</dbReference>
<dbReference type="PRINTS" id="PR00834">
    <property type="entry name" value="PROTEASES2C"/>
</dbReference>
<evidence type="ECO:0000256" key="4">
    <source>
        <dbReference type="SAM" id="MobiDB-lite"/>
    </source>
</evidence>
<keyword evidence="5" id="KW-1133">Transmembrane helix</keyword>
<protein>
    <submittedName>
        <fullName evidence="7">PDZ domain-containing protein</fullName>
    </submittedName>
</protein>
<dbReference type="InterPro" id="IPR001478">
    <property type="entry name" value="PDZ"/>
</dbReference>
<dbReference type="PANTHER" id="PTHR22939:SF129">
    <property type="entry name" value="SERINE PROTEASE HTRA2, MITOCHONDRIAL"/>
    <property type="match status" value="1"/>
</dbReference>
<dbReference type="GO" id="GO:0006508">
    <property type="term" value="P:proteolysis"/>
    <property type="evidence" value="ECO:0007669"/>
    <property type="project" value="UniProtKB-KW"/>
</dbReference>
<evidence type="ECO:0000256" key="5">
    <source>
        <dbReference type="SAM" id="Phobius"/>
    </source>
</evidence>
<evidence type="ECO:0000256" key="2">
    <source>
        <dbReference type="ARBA" id="ARBA00022670"/>
    </source>
</evidence>
<evidence type="ECO:0000313" key="7">
    <source>
        <dbReference type="EMBL" id="WNZ22711.1"/>
    </source>
</evidence>
<dbReference type="Gene3D" id="2.30.42.10">
    <property type="match status" value="1"/>
</dbReference>
<dbReference type="SUPFAM" id="SSF50156">
    <property type="entry name" value="PDZ domain-like"/>
    <property type="match status" value="1"/>
</dbReference>
<dbReference type="EMBL" id="CP053586">
    <property type="protein sequence ID" value="WNZ22711.1"/>
    <property type="molecule type" value="Genomic_DNA"/>
</dbReference>
<keyword evidence="5" id="KW-0812">Transmembrane</keyword>
<dbReference type="InterPro" id="IPR001940">
    <property type="entry name" value="Peptidase_S1C"/>
</dbReference>
<evidence type="ECO:0000256" key="1">
    <source>
        <dbReference type="ARBA" id="ARBA00010541"/>
    </source>
</evidence>
<keyword evidence="2" id="KW-0645">Protease</keyword>
<feature type="region of interest" description="Disordered" evidence="4">
    <location>
        <begin position="1"/>
        <end position="25"/>
    </location>
</feature>
<evidence type="ECO:0000256" key="3">
    <source>
        <dbReference type="ARBA" id="ARBA00022801"/>
    </source>
</evidence>
<evidence type="ECO:0000259" key="6">
    <source>
        <dbReference type="PROSITE" id="PS50106"/>
    </source>
</evidence>